<dbReference type="InterPro" id="IPR023198">
    <property type="entry name" value="PGP-like_dom2"/>
</dbReference>
<dbReference type="Gene3D" id="3.40.50.1000">
    <property type="entry name" value="HAD superfamily/HAD-like"/>
    <property type="match status" value="1"/>
</dbReference>
<dbReference type="Proteomes" id="UP000815325">
    <property type="component" value="Unassembled WGS sequence"/>
</dbReference>
<proteinExistence type="predicted"/>
<dbReference type="InterPro" id="IPR036412">
    <property type="entry name" value="HAD-like_sf"/>
</dbReference>
<keyword evidence="3" id="KW-1185">Reference proteome</keyword>
<dbReference type="SUPFAM" id="SSF56784">
    <property type="entry name" value="HAD-like"/>
    <property type="match status" value="1"/>
</dbReference>
<accession>A0ABQ7GDB7</accession>
<name>A0ABQ7GDB7_DUNSA</name>
<dbReference type="InterPro" id="IPR023214">
    <property type="entry name" value="HAD_sf"/>
</dbReference>
<dbReference type="Gene3D" id="1.10.150.240">
    <property type="entry name" value="Putative phosphatase, domain 2"/>
    <property type="match status" value="1"/>
</dbReference>
<dbReference type="PANTHER" id="PTHR42896">
    <property type="entry name" value="XYLULOSE-1,5-BISPHOSPHATE (XUBP) PHOSPHATASE"/>
    <property type="match status" value="1"/>
</dbReference>
<evidence type="ECO:0000256" key="1">
    <source>
        <dbReference type="SAM" id="MobiDB-lite"/>
    </source>
</evidence>
<organism evidence="2 3">
    <name type="scientific">Dunaliella salina</name>
    <name type="common">Green alga</name>
    <name type="synonym">Protococcus salinus</name>
    <dbReference type="NCBI Taxonomy" id="3046"/>
    <lineage>
        <taxon>Eukaryota</taxon>
        <taxon>Viridiplantae</taxon>
        <taxon>Chlorophyta</taxon>
        <taxon>core chlorophytes</taxon>
        <taxon>Chlorophyceae</taxon>
        <taxon>CS clade</taxon>
        <taxon>Chlamydomonadales</taxon>
        <taxon>Dunaliellaceae</taxon>
        <taxon>Dunaliella</taxon>
    </lineage>
</organism>
<feature type="region of interest" description="Disordered" evidence="1">
    <location>
        <begin position="217"/>
        <end position="247"/>
    </location>
</feature>
<evidence type="ECO:0000313" key="3">
    <source>
        <dbReference type="Proteomes" id="UP000815325"/>
    </source>
</evidence>
<gene>
    <name evidence="2" type="ORF">DUNSADRAFT_11462</name>
</gene>
<protein>
    <submittedName>
        <fullName evidence="2">Uncharacterized protein</fullName>
    </submittedName>
</protein>
<evidence type="ECO:0000313" key="2">
    <source>
        <dbReference type="EMBL" id="KAF5832590.1"/>
    </source>
</evidence>
<sequence length="368" mass="39652">MMLQHGKGFKGISGASHGRSKLTSKTLPSSRMRLPPTVNAASRPQRLYCAAANHGDAPALLLELDGAVVDLHSDGHRVAFNKAFESLGFECVNWPVHVYNDLLGRGDGTPEGFIAAYFEMMGWPEMMATSDRARFLTKVHEAKQEEMFKMLRSGQVPLRDRVHEVLEQAAADGAPLAFISGTQSEMADAVVFNTLNQLPASVSESVRVFQSGVVPQEEELRSCRGTQEEDSSTGSQQGSWEGQLRSAQRGEKQKQALNFAAAFSASSSTGSSGIGIDPNLLAAPLRQSVTPEWLQAVSSMLGVPSSRCILLGSTSSIMEAASAARMTAVVVPRRLAHQGTYEHARAKFTGFGAGDCTWSRLKSLIPKQ</sequence>
<reference evidence="2" key="1">
    <citation type="submission" date="2017-08" db="EMBL/GenBank/DDBJ databases">
        <authorList>
            <person name="Polle J.E."/>
            <person name="Barry K."/>
            <person name="Cushman J."/>
            <person name="Schmutz J."/>
            <person name="Tran D."/>
            <person name="Hathwaick L.T."/>
            <person name="Yim W.C."/>
            <person name="Jenkins J."/>
            <person name="Mckie-Krisberg Z.M."/>
            <person name="Prochnik S."/>
            <person name="Lindquist E."/>
            <person name="Dockter R.B."/>
            <person name="Adam C."/>
            <person name="Molina H."/>
            <person name="Bunkerborg J."/>
            <person name="Jin E."/>
            <person name="Buchheim M."/>
            <person name="Magnuson J."/>
        </authorList>
    </citation>
    <scope>NUCLEOTIDE SEQUENCE</scope>
    <source>
        <strain evidence="2">CCAP 19/18</strain>
    </source>
</reference>
<comment type="caution">
    <text evidence="2">The sequence shown here is derived from an EMBL/GenBank/DDBJ whole genome shotgun (WGS) entry which is preliminary data.</text>
</comment>
<dbReference type="InterPro" id="IPR044999">
    <property type="entry name" value="CbbY-like"/>
</dbReference>
<dbReference type="PANTHER" id="PTHR42896:SF2">
    <property type="entry name" value="CBBY-LIKE PROTEIN"/>
    <property type="match status" value="1"/>
</dbReference>
<dbReference type="EMBL" id="MU069862">
    <property type="protein sequence ID" value="KAF5832590.1"/>
    <property type="molecule type" value="Genomic_DNA"/>
</dbReference>
<feature type="region of interest" description="Disordered" evidence="1">
    <location>
        <begin position="1"/>
        <end position="35"/>
    </location>
</feature>